<dbReference type="RefSeq" id="WP_071380459.1">
    <property type="nucleotide sequence ID" value="NZ_MLYO01000017.1"/>
</dbReference>
<keyword evidence="5 7" id="KW-0408">Iron</keyword>
<dbReference type="GO" id="GO:0004497">
    <property type="term" value="F:monooxygenase activity"/>
    <property type="evidence" value="ECO:0007669"/>
    <property type="project" value="UniProtKB-KW"/>
</dbReference>
<dbReference type="GO" id="GO:0020037">
    <property type="term" value="F:heme binding"/>
    <property type="evidence" value="ECO:0007669"/>
    <property type="project" value="InterPro"/>
</dbReference>
<sequence length="401" mass="44522">MPNTLSEPIKLPTERPSTFDPPTELERLREGDPVTPLAFPDGHVGWLVTNYSAARTVLGDPRFSARQELHHHAPFDHPFGTEKISPAEPGFFIGMDPPDHTRYRKLLTKQFTAHRVKQLIPRIEEIVEARLDALEAAGRGADLVEEFAVPIPTLMICELLGVPYTERDMFRHDAATFFRLDSTQEQAEGAYANMLAYLGDLVPRRRAELGEDLLSGLIEGNELSDQEIAVVALVVLIAGHETTANMLGLGAFTLLSNPDELAALRDDPSLAESAVEEMLRYLPLFRSGLMRTALEDVELEGRQIKAGDCLVLHLSAANRDSQRFDGDLDTVDLRRKSTGHLAFGHGVHQCLGHQLARVELQIAYTALLRRFPGLRLAVPAAEVPLRTDMAIYGVHRLPVTW</sequence>
<gene>
    <name evidence="9" type="ORF">BIV23_09795</name>
</gene>
<accession>A0A1S2QIQ5</accession>
<dbReference type="GO" id="GO:0016705">
    <property type="term" value="F:oxidoreductase activity, acting on paired donors, with incorporation or reduction of molecular oxygen"/>
    <property type="evidence" value="ECO:0007669"/>
    <property type="project" value="InterPro"/>
</dbReference>
<dbReference type="PRINTS" id="PR00385">
    <property type="entry name" value="P450"/>
</dbReference>
<dbReference type="GO" id="GO:0005506">
    <property type="term" value="F:iron ion binding"/>
    <property type="evidence" value="ECO:0007669"/>
    <property type="project" value="InterPro"/>
</dbReference>
<evidence type="ECO:0000256" key="8">
    <source>
        <dbReference type="SAM" id="MobiDB-lite"/>
    </source>
</evidence>
<dbReference type="FunFam" id="1.10.630.10:FF:000018">
    <property type="entry name" value="Cytochrome P450 monooxygenase"/>
    <property type="match status" value="1"/>
</dbReference>
<dbReference type="Gene3D" id="1.10.630.10">
    <property type="entry name" value="Cytochrome P450"/>
    <property type="match status" value="1"/>
</dbReference>
<keyword evidence="3 7" id="KW-0479">Metal-binding</keyword>
<evidence type="ECO:0000256" key="7">
    <source>
        <dbReference type="RuleBase" id="RU000461"/>
    </source>
</evidence>
<keyword evidence="10" id="KW-1185">Reference proteome</keyword>
<dbReference type="Pfam" id="PF00067">
    <property type="entry name" value="p450"/>
    <property type="match status" value="1"/>
</dbReference>
<dbReference type="SUPFAM" id="SSF48264">
    <property type="entry name" value="Cytochrome P450"/>
    <property type="match status" value="1"/>
</dbReference>
<dbReference type="PANTHER" id="PTHR46696:SF1">
    <property type="entry name" value="CYTOCHROME P450 YJIB-RELATED"/>
    <property type="match status" value="1"/>
</dbReference>
<evidence type="ECO:0000313" key="10">
    <source>
        <dbReference type="Proteomes" id="UP000179642"/>
    </source>
</evidence>
<comment type="similarity">
    <text evidence="1 7">Belongs to the cytochrome P450 family.</text>
</comment>
<dbReference type="OrthoDB" id="3664945at2"/>
<keyword evidence="6 7" id="KW-0503">Monooxygenase</keyword>
<evidence type="ECO:0000256" key="1">
    <source>
        <dbReference type="ARBA" id="ARBA00010617"/>
    </source>
</evidence>
<comment type="caution">
    <text evidence="9">The sequence shown here is derived from an EMBL/GenBank/DDBJ whole genome shotgun (WGS) entry which is preliminary data.</text>
</comment>
<dbReference type="CDD" id="cd11030">
    <property type="entry name" value="CYP105-like"/>
    <property type="match status" value="1"/>
</dbReference>
<dbReference type="PRINTS" id="PR00359">
    <property type="entry name" value="BP450"/>
</dbReference>
<dbReference type="PANTHER" id="PTHR46696">
    <property type="entry name" value="P450, PUTATIVE (EUROFUNG)-RELATED"/>
    <property type="match status" value="1"/>
</dbReference>
<evidence type="ECO:0000256" key="4">
    <source>
        <dbReference type="ARBA" id="ARBA00023002"/>
    </source>
</evidence>
<evidence type="ECO:0000256" key="3">
    <source>
        <dbReference type="ARBA" id="ARBA00022723"/>
    </source>
</evidence>
<dbReference type="InterPro" id="IPR017972">
    <property type="entry name" value="Cyt_P450_CS"/>
</dbReference>
<evidence type="ECO:0000256" key="2">
    <source>
        <dbReference type="ARBA" id="ARBA00022617"/>
    </source>
</evidence>
<feature type="region of interest" description="Disordered" evidence="8">
    <location>
        <begin position="1"/>
        <end position="25"/>
    </location>
</feature>
<dbReference type="AlphaFoldDB" id="A0A1S2QIQ5"/>
<protein>
    <submittedName>
        <fullName evidence="9">Cytochrome</fullName>
    </submittedName>
</protein>
<dbReference type="EMBL" id="MLYO01000017">
    <property type="protein sequence ID" value="OIK06038.1"/>
    <property type="molecule type" value="Genomic_DNA"/>
</dbReference>
<evidence type="ECO:0000313" key="9">
    <source>
        <dbReference type="EMBL" id="OIK06038.1"/>
    </source>
</evidence>
<dbReference type="PROSITE" id="PS00086">
    <property type="entry name" value="CYTOCHROME_P450"/>
    <property type="match status" value="1"/>
</dbReference>
<name>A0A1S2QIQ5_9ACTN</name>
<dbReference type="InterPro" id="IPR036396">
    <property type="entry name" value="Cyt_P450_sf"/>
</dbReference>
<organism evidence="9 10">
    <name type="scientific">Streptomyces monashensis</name>
    <dbReference type="NCBI Taxonomy" id="1678012"/>
    <lineage>
        <taxon>Bacteria</taxon>
        <taxon>Bacillati</taxon>
        <taxon>Actinomycetota</taxon>
        <taxon>Actinomycetes</taxon>
        <taxon>Kitasatosporales</taxon>
        <taxon>Streptomycetaceae</taxon>
        <taxon>Streptomyces</taxon>
    </lineage>
</organism>
<keyword evidence="2 7" id="KW-0349">Heme</keyword>
<dbReference type="InterPro" id="IPR002397">
    <property type="entry name" value="Cyt_P450_B"/>
</dbReference>
<evidence type="ECO:0000256" key="5">
    <source>
        <dbReference type="ARBA" id="ARBA00023004"/>
    </source>
</evidence>
<proteinExistence type="inferred from homology"/>
<evidence type="ECO:0000256" key="6">
    <source>
        <dbReference type="ARBA" id="ARBA00023033"/>
    </source>
</evidence>
<keyword evidence="4 7" id="KW-0560">Oxidoreductase</keyword>
<dbReference type="InterPro" id="IPR001128">
    <property type="entry name" value="Cyt_P450"/>
</dbReference>
<reference evidence="9 10" key="1">
    <citation type="submission" date="2016-10" db="EMBL/GenBank/DDBJ databases">
        <title>Genome sequence of Streptomyces sp. MUSC 1.</title>
        <authorList>
            <person name="Lee L.-H."/>
            <person name="Ser H.-L."/>
            <person name="Law J.W.-F."/>
        </authorList>
    </citation>
    <scope>NUCLEOTIDE SEQUENCE [LARGE SCALE GENOMIC DNA]</scope>
    <source>
        <strain evidence="9 10">MUSC 1</strain>
    </source>
</reference>
<dbReference type="Proteomes" id="UP000179642">
    <property type="component" value="Unassembled WGS sequence"/>
</dbReference>